<name>A0A0F9G1T2_9ZZZZ</name>
<proteinExistence type="predicted"/>
<dbReference type="EMBL" id="LAZR01021703">
    <property type="protein sequence ID" value="KKL84406.1"/>
    <property type="molecule type" value="Genomic_DNA"/>
</dbReference>
<dbReference type="AlphaFoldDB" id="A0A0F9G1T2"/>
<gene>
    <name evidence="1" type="ORF">LCGC14_1964990</name>
</gene>
<reference evidence="1" key="1">
    <citation type="journal article" date="2015" name="Nature">
        <title>Complex archaea that bridge the gap between prokaryotes and eukaryotes.</title>
        <authorList>
            <person name="Spang A."/>
            <person name="Saw J.H."/>
            <person name="Jorgensen S.L."/>
            <person name="Zaremba-Niedzwiedzka K."/>
            <person name="Martijn J."/>
            <person name="Lind A.E."/>
            <person name="van Eijk R."/>
            <person name="Schleper C."/>
            <person name="Guy L."/>
            <person name="Ettema T.J."/>
        </authorList>
    </citation>
    <scope>NUCLEOTIDE SEQUENCE</scope>
</reference>
<comment type="caution">
    <text evidence="1">The sequence shown here is derived from an EMBL/GenBank/DDBJ whole genome shotgun (WGS) entry which is preliminary data.</text>
</comment>
<accession>A0A0F9G1T2</accession>
<evidence type="ECO:0000313" key="1">
    <source>
        <dbReference type="EMBL" id="KKL84406.1"/>
    </source>
</evidence>
<sequence length="72" mass="7647">MDNEVAEYIGALEAIIAKLLAALEGLVPIADAAWERAIMADPDAPMAAKLAKIKEGFPEVTLARAVIEEAKK</sequence>
<protein>
    <submittedName>
        <fullName evidence="1">Uncharacterized protein</fullName>
    </submittedName>
</protein>
<organism evidence="1">
    <name type="scientific">marine sediment metagenome</name>
    <dbReference type="NCBI Taxonomy" id="412755"/>
    <lineage>
        <taxon>unclassified sequences</taxon>
        <taxon>metagenomes</taxon>
        <taxon>ecological metagenomes</taxon>
    </lineage>
</organism>